<name>A0A2C6KKH3_9APIC</name>
<feature type="region of interest" description="Disordered" evidence="1">
    <location>
        <begin position="140"/>
        <end position="193"/>
    </location>
</feature>
<feature type="transmembrane region" description="Helical" evidence="2">
    <location>
        <begin position="472"/>
        <end position="492"/>
    </location>
</feature>
<evidence type="ECO:0000256" key="2">
    <source>
        <dbReference type="SAM" id="Phobius"/>
    </source>
</evidence>
<keyword evidence="2" id="KW-0472">Membrane</keyword>
<dbReference type="GeneID" id="94432624"/>
<feature type="transmembrane region" description="Helical" evidence="2">
    <location>
        <begin position="25"/>
        <end position="44"/>
    </location>
</feature>
<dbReference type="EMBL" id="MIGC01005511">
    <property type="protein sequence ID" value="PHJ16883.1"/>
    <property type="molecule type" value="Genomic_DNA"/>
</dbReference>
<dbReference type="OrthoDB" id="5568754at2759"/>
<dbReference type="RefSeq" id="XP_067918608.1">
    <property type="nucleotide sequence ID" value="XM_068069413.1"/>
</dbReference>
<dbReference type="AlphaFoldDB" id="A0A2C6KKH3"/>
<dbReference type="Proteomes" id="UP000221165">
    <property type="component" value="Unassembled WGS sequence"/>
</dbReference>
<sequence>MDVAFFPSCPFLSENSFLIETHSSFSHLLFPFLISVVLILNPFFSRRLTSLLFDLSLRLLLQIHFAFRLVPSVLIISALSLAYMFEVGEQLYGELHRELTLRSLSEERGAAFSPVSSALSFYEGKSPSLYEDDSLHHLLGHSQSSPSSSKDDQGLVSRGENSSPRQQLHRSDRNTRDEKATNSPITSSRLTSLGIEGGLSDQEEKDLLRQLLQTSLERSTDSERKRRKGLAPGTKDGGVITSTTSAASDRYLRLLKQMEEKCDSFRFSGSWLTGRWLTCGHAMETAGAGLGNGWSSHTTSTPVAVGEVFCFAVVGITLMLLSMAYIDRFESITRIPPYRNRCWLACCAVLLIVIAVTVTARVIILIRSSRGVSTPATTPSTDDTNTVGGSEGLVLPETSLLLPFVGMDRSSVAGRESRLFGYEKGGWPAVDGTSRVKEDEGASYIKRPAGSNNSGTTATLSVSRAALQWPAWSVWLLVVLLWILVVVVDELVKRAERKRHERHQKYLKVLFATRLGMWSPK</sequence>
<feature type="transmembrane region" description="Helical" evidence="2">
    <location>
        <begin position="65"/>
        <end position="85"/>
    </location>
</feature>
<dbReference type="InterPro" id="IPR039720">
    <property type="entry name" value="TMEM94"/>
</dbReference>
<feature type="compositionally biased region" description="Polar residues" evidence="1">
    <location>
        <begin position="181"/>
        <end position="191"/>
    </location>
</feature>
<evidence type="ECO:0000313" key="3">
    <source>
        <dbReference type="EMBL" id="PHJ16883.1"/>
    </source>
</evidence>
<reference evidence="3 4" key="1">
    <citation type="journal article" date="2017" name="Int. J. Parasitol.">
        <title>The genome of the protozoan parasite Cystoisospora suis and a reverse vaccinology approach to identify vaccine candidates.</title>
        <authorList>
            <person name="Palmieri N."/>
            <person name="Shrestha A."/>
            <person name="Ruttkowski B."/>
            <person name="Beck T."/>
            <person name="Vogl C."/>
            <person name="Tomley F."/>
            <person name="Blake D.P."/>
            <person name="Joachim A."/>
        </authorList>
    </citation>
    <scope>NUCLEOTIDE SEQUENCE [LARGE SCALE GENOMIC DNA]</scope>
    <source>
        <strain evidence="3 4">Wien I</strain>
    </source>
</reference>
<dbReference type="VEuPathDB" id="ToxoDB:CSUI_009297"/>
<feature type="region of interest" description="Disordered" evidence="1">
    <location>
        <begin position="214"/>
        <end position="242"/>
    </location>
</feature>
<accession>A0A2C6KKH3</accession>
<organism evidence="3 4">
    <name type="scientific">Cystoisospora suis</name>
    <dbReference type="NCBI Taxonomy" id="483139"/>
    <lineage>
        <taxon>Eukaryota</taxon>
        <taxon>Sar</taxon>
        <taxon>Alveolata</taxon>
        <taxon>Apicomplexa</taxon>
        <taxon>Conoidasida</taxon>
        <taxon>Coccidia</taxon>
        <taxon>Eucoccidiorida</taxon>
        <taxon>Eimeriorina</taxon>
        <taxon>Sarcocystidae</taxon>
        <taxon>Cystoisospora</taxon>
    </lineage>
</organism>
<comment type="caution">
    <text evidence="3">The sequence shown here is derived from an EMBL/GenBank/DDBJ whole genome shotgun (WGS) entry which is preliminary data.</text>
</comment>
<keyword evidence="2 3" id="KW-0812">Transmembrane</keyword>
<dbReference type="PANTHER" id="PTHR13219">
    <property type="entry name" value="TRANSMEMBRANE PROTEIN 94"/>
    <property type="match status" value="1"/>
</dbReference>
<evidence type="ECO:0000256" key="1">
    <source>
        <dbReference type="SAM" id="MobiDB-lite"/>
    </source>
</evidence>
<keyword evidence="2" id="KW-1133">Transmembrane helix</keyword>
<dbReference type="PANTHER" id="PTHR13219:SF6">
    <property type="entry name" value="TRANSMEMBRANE PROTEIN 94"/>
    <property type="match status" value="1"/>
</dbReference>
<feature type="compositionally biased region" description="Basic and acidic residues" evidence="1">
    <location>
        <begin position="169"/>
        <end position="180"/>
    </location>
</feature>
<feature type="transmembrane region" description="Helical" evidence="2">
    <location>
        <begin position="303"/>
        <end position="321"/>
    </location>
</feature>
<protein>
    <submittedName>
        <fullName evidence="3">Transmembrane protein</fullName>
    </submittedName>
</protein>
<feature type="transmembrane region" description="Helical" evidence="2">
    <location>
        <begin position="342"/>
        <end position="366"/>
    </location>
</feature>
<keyword evidence="4" id="KW-1185">Reference proteome</keyword>
<evidence type="ECO:0000313" key="4">
    <source>
        <dbReference type="Proteomes" id="UP000221165"/>
    </source>
</evidence>
<proteinExistence type="predicted"/>
<gene>
    <name evidence="3" type="ORF">CSUI_009297</name>
</gene>